<proteinExistence type="predicted"/>
<dbReference type="RefSeq" id="WP_184101209.1">
    <property type="nucleotide sequence ID" value="NZ_JACHHN010000004.1"/>
</dbReference>
<dbReference type="Gene3D" id="2.60.40.1090">
    <property type="entry name" value="Fimbrial-type adhesion domain"/>
    <property type="match status" value="1"/>
</dbReference>
<dbReference type="SUPFAM" id="SSF49401">
    <property type="entry name" value="Bacterial adhesins"/>
    <property type="match status" value="1"/>
</dbReference>
<feature type="domain" description="Fimbrial-type adhesion" evidence="2">
    <location>
        <begin position="199"/>
        <end position="339"/>
    </location>
</feature>
<dbReference type="InterPro" id="IPR000259">
    <property type="entry name" value="Adhesion_dom_fimbrial"/>
</dbReference>
<protein>
    <recommendedName>
        <fullName evidence="2">Fimbrial-type adhesion domain-containing protein</fullName>
    </recommendedName>
</protein>
<evidence type="ECO:0000259" key="2">
    <source>
        <dbReference type="Pfam" id="PF00419"/>
    </source>
</evidence>
<keyword evidence="1" id="KW-0732">Signal</keyword>
<feature type="signal peptide" evidence="1">
    <location>
        <begin position="1"/>
        <end position="23"/>
    </location>
</feature>
<dbReference type="Proteomes" id="UP000543030">
    <property type="component" value="Unassembled WGS sequence"/>
</dbReference>
<dbReference type="InterPro" id="IPR008966">
    <property type="entry name" value="Adhesion_dom_sf"/>
</dbReference>
<evidence type="ECO:0000313" key="4">
    <source>
        <dbReference type="Proteomes" id="UP000543030"/>
    </source>
</evidence>
<dbReference type="AlphaFoldDB" id="A0A840RH39"/>
<dbReference type="Pfam" id="PF00419">
    <property type="entry name" value="Fimbrial"/>
    <property type="match status" value="1"/>
</dbReference>
<keyword evidence="4" id="KW-1185">Reference proteome</keyword>
<comment type="caution">
    <text evidence="3">The sequence shown here is derived from an EMBL/GenBank/DDBJ whole genome shotgun (WGS) entry which is preliminary data.</text>
</comment>
<evidence type="ECO:0000256" key="1">
    <source>
        <dbReference type="SAM" id="SignalP"/>
    </source>
</evidence>
<reference evidence="3 4" key="1">
    <citation type="submission" date="2020-08" db="EMBL/GenBank/DDBJ databases">
        <title>Genomic Encyclopedia of Type Strains, Phase IV (KMG-IV): sequencing the most valuable type-strain genomes for metagenomic binning, comparative biology and taxonomic classification.</title>
        <authorList>
            <person name="Goeker M."/>
        </authorList>
    </citation>
    <scope>NUCLEOTIDE SEQUENCE [LARGE SCALE GENOMIC DNA]</scope>
    <source>
        <strain evidence="3 4">DSM 18233</strain>
    </source>
</reference>
<evidence type="ECO:0000313" key="3">
    <source>
        <dbReference type="EMBL" id="MBB5191838.1"/>
    </source>
</evidence>
<organism evidence="3 4">
    <name type="scientific">Silvimonas terrae</name>
    <dbReference type="NCBI Taxonomy" id="300266"/>
    <lineage>
        <taxon>Bacteria</taxon>
        <taxon>Pseudomonadati</taxon>
        <taxon>Pseudomonadota</taxon>
        <taxon>Betaproteobacteria</taxon>
        <taxon>Neisseriales</taxon>
        <taxon>Chitinibacteraceae</taxon>
        <taxon>Silvimonas</taxon>
    </lineage>
</organism>
<feature type="chain" id="PRO_5032561692" description="Fimbrial-type adhesion domain-containing protein" evidence="1">
    <location>
        <begin position="24"/>
        <end position="340"/>
    </location>
</feature>
<dbReference type="InterPro" id="IPR036937">
    <property type="entry name" value="Adhesion_dom_fimbrial_sf"/>
</dbReference>
<dbReference type="EMBL" id="JACHHN010000004">
    <property type="protein sequence ID" value="MBB5191838.1"/>
    <property type="molecule type" value="Genomic_DNA"/>
</dbReference>
<gene>
    <name evidence="3" type="ORF">HNQ50_002568</name>
</gene>
<accession>A0A840RH39</accession>
<dbReference type="GO" id="GO:0007155">
    <property type="term" value="P:cell adhesion"/>
    <property type="evidence" value="ECO:0007669"/>
    <property type="project" value="InterPro"/>
</dbReference>
<dbReference type="GO" id="GO:0009289">
    <property type="term" value="C:pilus"/>
    <property type="evidence" value="ECO:0007669"/>
    <property type="project" value="InterPro"/>
</dbReference>
<sequence>MRNSLLKLGLALFSALWLNFTWAADCTGLNTSQCRITNQTSQFTPTQALSNALADGTVIGTNTTDFDYTCLVATATDRYLILGLNTETALLSAGLLRTTTAGVAFQPTLLAQVGGTVNRIQFAVIGSRTSGGNECDGGHISYNMGQYIKKGVITTPNGLLSLDFSPSVNFVTARYNSSSAGGVYTLQQYEAPASVPVGATTCVLSDGGTMSVDLGTALSPNFSGVGYGNPPNGYTPRNFLIKVKCDTSLIGSGFAADVTLDGVSDTKSGWATNRSDISVIIQDANGVNILPRTKAGVISVDKDGNTTAGLALRAFPTARNGTAPGANTYTTLITVYTTYQ</sequence>
<name>A0A840RH39_9NEIS</name>